<reference evidence="2 3" key="1">
    <citation type="submission" date="2013-04" db="EMBL/GenBank/DDBJ databases">
        <authorList>
            <person name="Ikryannikova L.N."/>
            <person name="Ilina E.N."/>
            <person name="Kostryukova E.S."/>
            <person name="Semashko T.A."/>
            <person name="Karpova I.Y.U."/>
            <person name="Larin A.K."/>
            <person name="Ischenko D.S."/>
            <person name="Alekseev D.G."/>
            <person name="Klimova E.A."/>
            <person name="Filimonova A.V."/>
            <person name="Savinova T.A."/>
            <person name="Filimonova O.Y.U."/>
            <person name="Dubovickaya V.A."/>
            <person name="Sidorenko S.V."/>
            <person name="Govorun V.M."/>
        </authorList>
    </citation>
    <scope>NUCLEOTIDE SEQUENCE [LARGE SCALE GENOMIC DNA]</scope>
    <source>
        <strain evidence="2 3">13/39</strain>
    </source>
</reference>
<dbReference type="InterPro" id="IPR027417">
    <property type="entry name" value="P-loop_NTPase"/>
</dbReference>
<feature type="non-terminal residue" evidence="2">
    <location>
        <position position="335"/>
    </location>
</feature>
<evidence type="ECO:0000313" key="3">
    <source>
        <dbReference type="Proteomes" id="UP000013315"/>
    </source>
</evidence>
<dbReference type="CDD" id="cd01127">
    <property type="entry name" value="TrwB_TraG_TraD_VirD4"/>
    <property type="match status" value="1"/>
</dbReference>
<gene>
    <name evidence="2" type="ORF">D065_10734</name>
</gene>
<name>R0NL00_STRMT</name>
<protein>
    <submittedName>
        <fullName evidence="2">TraG/TraD family protein</fullName>
    </submittedName>
</protein>
<sequence length="335" mass="38858">MMYSGKKFLLFSLLGIVLGYLFHRLTLLYDSYTGNTLDKWTHLLMEGQDEVLQSPWNVSFTGKSSAFFLLGFVMMLLVYLYLETGKKQYREGVEYGSARFGTLKEKKFFYGKEFSHDTILAQDVRLTLLDKKPPQYDRNKNIAVIGGSGSGKTFRFVKPNLIQMNSSNIVVDPKDHLAEKTGKLFLEHGYQVKVLDLVNMKNSDGFNPFRYIETENDLNRMLTVYFNNTKGSGSRSDPFWDEASMTLVRALASYLVDFYNPPKTREQLIEESRLSQTEYQNLLKRQKKEVEERKKRGRYPSFAEISKLIKHLSKGENQEKSVLEILFENYAKKYG</sequence>
<organism evidence="2 3">
    <name type="scientific">Streptococcus mitis 13/39</name>
    <dbReference type="NCBI Taxonomy" id="1239793"/>
    <lineage>
        <taxon>Bacteria</taxon>
        <taxon>Bacillati</taxon>
        <taxon>Bacillota</taxon>
        <taxon>Bacilli</taxon>
        <taxon>Lactobacillales</taxon>
        <taxon>Streptococcaceae</taxon>
        <taxon>Streptococcus</taxon>
        <taxon>Streptococcus mitis group</taxon>
    </lineage>
</organism>
<comment type="caution">
    <text evidence="2">The sequence shown here is derived from an EMBL/GenBank/DDBJ whole genome shotgun (WGS) entry which is preliminary data.</text>
</comment>
<dbReference type="Gene3D" id="3.40.50.300">
    <property type="entry name" value="P-loop containing nucleotide triphosphate hydrolases"/>
    <property type="match status" value="1"/>
</dbReference>
<dbReference type="AlphaFoldDB" id="R0NL00"/>
<dbReference type="Pfam" id="PF02534">
    <property type="entry name" value="T4SS-DNA_transf"/>
    <property type="match status" value="1"/>
</dbReference>
<dbReference type="EMBL" id="AQTU01000074">
    <property type="protein sequence ID" value="EOB30664.1"/>
    <property type="molecule type" value="Genomic_DNA"/>
</dbReference>
<feature type="transmembrane region" description="Helical" evidence="1">
    <location>
        <begin position="64"/>
        <end position="82"/>
    </location>
</feature>
<dbReference type="InterPro" id="IPR003688">
    <property type="entry name" value="TraG/VirD4"/>
</dbReference>
<keyword evidence="1" id="KW-0812">Transmembrane</keyword>
<keyword evidence="1" id="KW-1133">Transmembrane helix</keyword>
<accession>R0NL00</accession>
<proteinExistence type="predicted"/>
<dbReference type="Proteomes" id="UP000013315">
    <property type="component" value="Unassembled WGS sequence"/>
</dbReference>
<evidence type="ECO:0000256" key="1">
    <source>
        <dbReference type="SAM" id="Phobius"/>
    </source>
</evidence>
<evidence type="ECO:0000313" key="2">
    <source>
        <dbReference type="EMBL" id="EOB30664.1"/>
    </source>
</evidence>
<keyword evidence="1" id="KW-0472">Membrane</keyword>
<dbReference type="GO" id="GO:0016020">
    <property type="term" value="C:membrane"/>
    <property type="evidence" value="ECO:0007669"/>
    <property type="project" value="InterPro"/>
</dbReference>
<dbReference type="SUPFAM" id="SSF52540">
    <property type="entry name" value="P-loop containing nucleoside triphosphate hydrolases"/>
    <property type="match status" value="1"/>
</dbReference>